<dbReference type="Proteomes" id="UP000031620">
    <property type="component" value="Chromosome"/>
</dbReference>
<dbReference type="AlphaFoldDB" id="A0A0A1GW69"/>
<dbReference type="HOGENOM" id="CLU_2862140_0_0_9"/>
<evidence type="ECO:0000313" key="2">
    <source>
        <dbReference type="EMBL" id="BAP85284.1"/>
    </source>
</evidence>
<dbReference type="KEGG" id="lho:LOOC260_107440"/>
<dbReference type="EMBL" id="AP014680">
    <property type="protein sequence ID" value="BAP85284.1"/>
    <property type="molecule type" value="Genomic_DNA"/>
</dbReference>
<evidence type="ECO:0000256" key="1">
    <source>
        <dbReference type="SAM" id="Phobius"/>
    </source>
</evidence>
<feature type="transmembrane region" description="Helical" evidence="1">
    <location>
        <begin position="6"/>
        <end position="27"/>
    </location>
</feature>
<name>A0A0A1GW69_9LACO</name>
<evidence type="ECO:0000313" key="3">
    <source>
        <dbReference type="Proteomes" id="UP000031620"/>
    </source>
</evidence>
<gene>
    <name evidence="2" type="ORF">LOOC260_107440</name>
</gene>
<accession>A0A0A1GW69</accession>
<dbReference type="STRING" id="1291742.LOOC260_107440"/>
<feature type="transmembrane region" description="Helical" evidence="1">
    <location>
        <begin position="39"/>
        <end position="57"/>
    </location>
</feature>
<reference evidence="2 3" key="1">
    <citation type="submission" date="2014-11" db="EMBL/GenBank/DDBJ databases">
        <title>Complete genome sequence and analysis of Lactobacillus hokkaidonensis LOOC260T.</title>
        <authorList>
            <person name="Tanizawa Y."/>
            <person name="Tohno M."/>
            <person name="Kaminuma E."/>
            <person name="Nakamura Y."/>
            <person name="Arita M."/>
        </authorList>
    </citation>
    <scope>NUCLEOTIDE SEQUENCE [LARGE SCALE GENOMIC DNA]</scope>
    <source>
        <strain evidence="2 3">LOOC260</strain>
    </source>
</reference>
<keyword evidence="1" id="KW-1133">Transmembrane helix</keyword>
<keyword evidence="1" id="KW-0472">Membrane</keyword>
<organism evidence="2 3">
    <name type="scientific">Paucilactobacillus hokkaidonensis JCM 18461</name>
    <dbReference type="NCBI Taxonomy" id="1291742"/>
    <lineage>
        <taxon>Bacteria</taxon>
        <taxon>Bacillati</taxon>
        <taxon>Bacillota</taxon>
        <taxon>Bacilli</taxon>
        <taxon>Lactobacillales</taxon>
        <taxon>Lactobacillaceae</taxon>
        <taxon>Paucilactobacillus</taxon>
    </lineage>
</organism>
<sequence length="64" mass="7531">MNNILINMIIRVLLSLVMFTVSFSYVYSYKNKKFRVNSWRKIGGIILMVISIAYLIYSFKGVLF</sequence>
<protein>
    <submittedName>
        <fullName evidence="2">Uncharacterized protein</fullName>
    </submittedName>
</protein>
<keyword evidence="1" id="KW-0812">Transmembrane</keyword>
<proteinExistence type="predicted"/>